<gene>
    <name evidence="2" type="ORF">J2751_002299</name>
</gene>
<dbReference type="Proteomes" id="UP000823588">
    <property type="component" value="Unassembled WGS sequence"/>
</dbReference>
<comment type="caution">
    <text evidence="2">The sequence shown here is derived from an EMBL/GenBank/DDBJ whole genome shotgun (WGS) entry which is preliminary data.</text>
</comment>
<organism evidence="2 3">
    <name type="scientific">Halorubrum alkaliphilum</name>
    <dbReference type="NCBI Taxonomy" id="261290"/>
    <lineage>
        <taxon>Archaea</taxon>
        <taxon>Methanobacteriati</taxon>
        <taxon>Methanobacteriota</taxon>
        <taxon>Stenosarchaea group</taxon>
        <taxon>Halobacteria</taxon>
        <taxon>Halobacteriales</taxon>
        <taxon>Haloferacaceae</taxon>
        <taxon>Halorubrum</taxon>
    </lineage>
</organism>
<dbReference type="RefSeq" id="WP_209486085.1">
    <property type="nucleotide sequence ID" value="NZ_JAGGKQ010000018.1"/>
</dbReference>
<proteinExistence type="predicted"/>
<keyword evidence="3" id="KW-1185">Reference proteome</keyword>
<dbReference type="Pfam" id="PF21818">
    <property type="entry name" value="DUF6884"/>
    <property type="match status" value="1"/>
</dbReference>
<dbReference type="AlphaFoldDB" id="A0A8T4GI15"/>
<accession>A0A8T4GI15</accession>
<evidence type="ECO:0000313" key="3">
    <source>
        <dbReference type="Proteomes" id="UP000823588"/>
    </source>
</evidence>
<dbReference type="InterPro" id="IPR049251">
    <property type="entry name" value="DUF6884"/>
</dbReference>
<dbReference type="OrthoDB" id="201280at2157"/>
<protein>
    <submittedName>
        <fullName evidence="2">Cytoplasmic iron level regulating protein YaaA (DUF328/UPF0246 family)</fullName>
    </submittedName>
</protein>
<evidence type="ECO:0000259" key="1">
    <source>
        <dbReference type="Pfam" id="PF21818"/>
    </source>
</evidence>
<dbReference type="EMBL" id="JAGGKQ010000018">
    <property type="protein sequence ID" value="MBP1923260.1"/>
    <property type="molecule type" value="Genomic_DNA"/>
</dbReference>
<sequence>MQTLLVQSCSKSKREPSEPVPALELYSGYYYKIIKKAKREDDFDPNIDICILSAKHGLIDSDTNLSFYDKKMDSGRALEIRDEVKEALKSRLHAHTYDEVLINMGQPYREAIRGIEEEIDTPVHVIEGKLGERGRKLKQRIRQSAPSSVGAD</sequence>
<evidence type="ECO:0000313" key="2">
    <source>
        <dbReference type="EMBL" id="MBP1923260.1"/>
    </source>
</evidence>
<feature type="domain" description="DUF6884" evidence="1">
    <location>
        <begin position="8"/>
        <end position="123"/>
    </location>
</feature>
<name>A0A8T4GI15_9EURY</name>
<reference evidence="2" key="1">
    <citation type="submission" date="2021-03" db="EMBL/GenBank/DDBJ databases">
        <title>Genomic Encyclopedia of Type Strains, Phase IV (KMG-IV): sequencing the most valuable type-strain genomes for metagenomic binning, comparative biology and taxonomic classification.</title>
        <authorList>
            <person name="Goeker M."/>
        </authorList>
    </citation>
    <scope>NUCLEOTIDE SEQUENCE</scope>
    <source>
        <strain evidence="2">DSM 23564</strain>
    </source>
</reference>